<feature type="region of interest" description="Disordered" evidence="1">
    <location>
        <begin position="1"/>
        <end position="23"/>
    </location>
</feature>
<dbReference type="AlphaFoldDB" id="A0AAW2IET6"/>
<comment type="caution">
    <text evidence="2">The sequence shown here is derived from an EMBL/GenBank/DDBJ whole genome shotgun (WGS) entry which is preliminary data.</text>
</comment>
<organism evidence="2">
    <name type="scientific">Menopon gallinae</name>
    <name type="common">poultry shaft louse</name>
    <dbReference type="NCBI Taxonomy" id="328185"/>
    <lineage>
        <taxon>Eukaryota</taxon>
        <taxon>Metazoa</taxon>
        <taxon>Ecdysozoa</taxon>
        <taxon>Arthropoda</taxon>
        <taxon>Hexapoda</taxon>
        <taxon>Insecta</taxon>
        <taxon>Pterygota</taxon>
        <taxon>Neoptera</taxon>
        <taxon>Paraneoptera</taxon>
        <taxon>Psocodea</taxon>
        <taxon>Troctomorpha</taxon>
        <taxon>Phthiraptera</taxon>
        <taxon>Amblycera</taxon>
        <taxon>Menoponidae</taxon>
        <taxon>Menopon</taxon>
    </lineage>
</organism>
<accession>A0AAW2IET6</accession>
<proteinExistence type="predicted"/>
<evidence type="ECO:0000313" key="2">
    <source>
        <dbReference type="EMBL" id="KAL0280734.1"/>
    </source>
</evidence>
<dbReference type="EMBL" id="JARGDH010000001">
    <property type="protein sequence ID" value="KAL0280734.1"/>
    <property type="molecule type" value="Genomic_DNA"/>
</dbReference>
<reference evidence="2" key="1">
    <citation type="journal article" date="2024" name="Gigascience">
        <title>Chromosome-level genome of the poultry shaft louse Menopon gallinae provides insight into the host-switching and adaptive evolution of parasitic lice.</title>
        <authorList>
            <person name="Xu Y."/>
            <person name="Ma L."/>
            <person name="Liu S."/>
            <person name="Liang Y."/>
            <person name="Liu Q."/>
            <person name="He Z."/>
            <person name="Tian L."/>
            <person name="Duan Y."/>
            <person name="Cai W."/>
            <person name="Li H."/>
            <person name="Song F."/>
        </authorList>
    </citation>
    <scope>NUCLEOTIDE SEQUENCE</scope>
    <source>
        <strain evidence="2">Cailab_2023a</strain>
    </source>
</reference>
<sequence length="77" mass="8763">MPLLAKFRSPEEEGDGFTLPEKKSTAFSSPWEAADYSMPPRYRLRDLILGEFAFNDDGESFAANQTFPQRPNMQQTS</sequence>
<name>A0AAW2IET6_9NEOP</name>
<protein>
    <submittedName>
        <fullName evidence="2">Uncharacterized protein</fullName>
    </submittedName>
</protein>
<gene>
    <name evidence="2" type="ORF">PYX00_001951</name>
</gene>
<evidence type="ECO:0000256" key="1">
    <source>
        <dbReference type="SAM" id="MobiDB-lite"/>
    </source>
</evidence>